<reference evidence="1 2" key="1">
    <citation type="submission" date="2014-06" db="EMBL/GenBank/DDBJ databases">
        <title>Draft genome sequence of Idiomarina sp. MCCC 1A10513.</title>
        <authorList>
            <person name="Du J."/>
            <person name="Lai Q."/>
            <person name="Shao Z."/>
        </authorList>
    </citation>
    <scope>NUCLEOTIDE SEQUENCE [LARGE SCALE GENOMIC DNA]</scope>
    <source>
        <strain evidence="1 2">MCCC 1A10513</strain>
    </source>
</reference>
<dbReference type="AlphaFoldDB" id="A0A094JBH3"/>
<evidence type="ECO:0000313" key="2">
    <source>
        <dbReference type="Proteomes" id="UP000053718"/>
    </source>
</evidence>
<dbReference type="eggNOG" id="COG4823">
    <property type="taxonomic scope" value="Bacteria"/>
</dbReference>
<organism evidence="1 2">
    <name type="scientific">Pseudidiomarina atlantica</name>
    <dbReference type="NCBI Taxonomy" id="1517416"/>
    <lineage>
        <taxon>Bacteria</taxon>
        <taxon>Pseudomonadati</taxon>
        <taxon>Pseudomonadota</taxon>
        <taxon>Gammaproteobacteria</taxon>
        <taxon>Alteromonadales</taxon>
        <taxon>Idiomarinaceae</taxon>
        <taxon>Pseudidiomarina</taxon>
    </lineage>
</organism>
<dbReference type="Pfam" id="PF07751">
    <property type="entry name" value="Abi_2"/>
    <property type="match status" value="1"/>
</dbReference>
<comment type="caution">
    <text evidence="1">The sequence shown here is derived from an EMBL/GenBank/DDBJ whole genome shotgun (WGS) entry which is preliminary data.</text>
</comment>
<dbReference type="Proteomes" id="UP000053718">
    <property type="component" value="Unassembled WGS sequence"/>
</dbReference>
<accession>A0A094JBH3</accession>
<dbReference type="EMBL" id="JPIN01000001">
    <property type="protein sequence ID" value="KFZ29916.1"/>
    <property type="molecule type" value="Genomic_DNA"/>
</dbReference>
<dbReference type="OrthoDB" id="5363652at2"/>
<name>A0A094JBH3_9GAMM</name>
<dbReference type="STRING" id="1517416.IDAT_02170"/>
<dbReference type="PIRSF" id="PIRSF034934">
    <property type="entry name" value="AbiF_AbiD"/>
    <property type="match status" value="1"/>
</dbReference>
<dbReference type="RefSeq" id="WP_034729859.1">
    <property type="nucleotide sequence ID" value="NZ_JPIN01000001.1"/>
</dbReference>
<dbReference type="InterPro" id="IPR017034">
    <property type="entry name" value="Abi_system_AbiD/AbiF"/>
</dbReference>
<keyword evidence="2" id="KW-1185">Reference proteome</keyword>
<protein>
    <submittedName>
        <fullName evidence="1">Abortive phage resistance protein</fullName>
    </submittedName>
</protein>
<evidence type="ECO:0000313" key="1">
    <source>
        <dbReference type="EMBL" id="KFZ29916.1"/>
    </source>
</evidence>
<proteinExistence type="predicted"/>
<sequence>MPRQQKPWISLDQQLELLKSRGMTVDEPQIARSYLEKLGYYRLSGYWYPFRQLSTHFNQELEIPIRHDEFVEGTHFRDIVDLYIFDKRLRLHALDALERIEMAVRVDIAHLLGEIDCYAHENPKCLHGHFSKQVKKKGPAKGKTEHQLWLEKYEKAIWRARREPFIEHYKKNYAGIPIWVAIEVWDFGMMSMLYSGMKLQHQDKIAEKYGAPSGHDFSKWLRSLNFVRNVCAHHSRLWNINVLERAPIPDYEHWRQINNSRPFFYFCLMQKLLAVISPNSTWNKRFDCIVESFPEPQNNAINASEFGIVDNWKSWPVWGLK</sequence>
<gene>
    <name evidence="1" type="ORF">IDAT_02170</name>
</gene>
<dbReference type="InterPro" id="IPR011664">
    <property type="entry name" value="Abi_system_AbiD/AbiF-like"/>
</dbReference>